<gene>
    <name evidence="3" type="ORF">ACFQZP_00145</name>
</gene>
<protein>
    <submittedName>
        <fullName evidence="3">Restriction endonuclease</fullName>
        <ecNumber evidence="3">3.1.21.-</ecNumber>
    </submittedName>
</protein>
<dbReference type="SUPFAM" id="SSF52980">
    <property type="entry name" value="Restriction endonuclease-like"/>
    <property type="match status" value="1"/>
</dbReference>
<keyword evidence="3" id="KW-0540">Nuclease</keyword>
<comment type="caution">
    <text evidence="3">The sequence shown here is derived from an EMBL/GenBank/DDBJ whole genome shotgun (WGS) entry which is preliminary data.</text>
</comment>
<dbReference type="InterPro" id="IPR011335">
    <property type="entry name" value="Restrct_endonuc-II-like"/>
</dbReference>
<evidence type="ECO:0000313" key="3">
    <source>
        <dbReference type="EMBL" id="MFD0280098.1"/>
    </source>
</evidence>
<feature type="domain" description="Restriction endonuclease type IV Mrr" evidence="2">
    <location>
        <begin position="201"/>
        <end position="317"/>
    </location>
</feature>
<sequence length="336" mass="37578">MIDRTAAVAPLRYADKTLRKEMGDLIGKADRDDMFAILLWAAECRIADYVTAGWKKHVSLLEREADKAERRKRHTDRWAMYSHYGRRDQVVIGCHDAATELHVQLEAELGEAREALAECEKGRFEISCHMGRSLRRRDARQKAQGYDLDALAPLRHQLQDARERLTELIDQDREALHELAVAEASRLQSVETGGGASLGAIDEMNLGAFTQLIRELLARDGWTFPEGVISRPNAFLACTPTGRTTVVSCLHLGKAGFHEEPDDAAPTSQLQRAHHAASQAGVDRAVVVANGRFSNPAQRYARAHQVMLVDRKHLKRWSEWQQPMDLDGDCARGSAA</sequence>
<reference evidence="4" key="1">
    <citation type="journal article" date="2019" name="Int. J. Syst. Evol. Microbiol.">
        <title>The Global Catalogue of Microorganisms (GCM) 10K type strain sequencing project: providing services to taxonomists for standard genome sequencing and annotation.</title>
        <authorList>
            <consortium name="The Broad Institute Genomics Platform"/>
            <consortium name="The Broad Institute Genome Sequencing Center for Infectious Disease"/>
            <person name="Wu L."/>
            <person name="Ma J."/>
        </authorList>
    </citation>
    <scope>NUCLEOTIDE SEQUENCE [LARGE SCALE GENOMIC DNA]</scope>
    <source>
        <strain evidence="4">CGMCC 4.7198</strain>
    </source>
</reference>
<feature type="coiled-coil region" evidence="1">
    <location>
        <begin position="151"/>
        <end position="178"/>
    </location>
</feature>
<dbReference type="GO" id="GO:0016787">
    <property type="term" value="F:hydrolase activity"/>
    <property type="evidence" value="ECO:0007669"/>
    <property type="project" value="UniProtKB-KW"/>
</dbReference>
<dbReference type="InterPro" id="IPR007560">
    <property type="entry name" value="Restrct_endonuc_IV_Mrr"/>
</dbReference>
<dbReference type="Pfam" id="PF04471">
    <property type="entry name" value="Mrr_cat"/>
    <property type="match status" value="1"/>
</dbReference>
<dbReference type="GO" id="GO:0004519">
    <property type="term" value="F:endonuclease activity"/>
    <property type="evidence" value="ECO:0007669"/>
    <property type="project" value="UniProtKB-KW"/>
</dbReference>
<dbReference type="EMBL" id="JBHTEC010000001">
    <property type="protein sequence ID" value="MFD0280098.1"/>
    <property type="molecule type" value="Genomic_DNA"/>
</dbReference>
<keyword evidence="4" id="KW-1185">Reference proteome</keyword>
<dbReference type="RefSeq" id="WP_381261690.1">
    <property type="nucleotide sequence ID" value="NZ_JBHTBI010000054.1"/>
</dbReference>
<evidence type="ECO:0000259" key="2">
    <source>
        <dbReference type="Pfam" id="PF04471"/>
    </source>
</evidence>
<evidence type="ECO:0000256" key="1">
    <source>
        <dbReference type="SAM" id="Coils"/>
    </source>
</evidence>
<feature type="coiled-coil region" evidence="1">
    <location>
        <begin position="95"/>
        <end position="122"/>
    </location>
</feature>
<name>A0ABW2V9X0_9ACTN</name>
<accession>A0ABW2V9X0</accession>
<dbReference type="EC" id="3.1.21.-" evidence="3"/>
<evidence type="ECO:0000313" key="4">
    <source>
        <dbReference type="Proteomes" id="UP001596957"/>
    </source>
</evidence>
<keyword evidence="1" id="KW-0175">Coiled coil</keyword>
<organism evidence="3 4">
    <name type="scientific">Streptomyces lutosisoli</name>
    <dbReference type="NCBI Taxonomy" id="2665721"/>
    <lineage>
        <taxon>Bacteria</taxon>
        <taxon>Bacillati</taxon>
        <taxon>Actinomycetota</taxon>
        <taxon>Actinomycetes</taxon>
        <taxon>Kitasatosporales</taxon>
        <taxon>Streptomycetaceae</taxon>
        <taxon>Streptomyces</taxon>
    </lineage>
</organism>
<dbReference type="Proteomes" id="UP001596957">
    <property type="component" value="Unassembled WGS sequence"/>
</dbReference>
<keyword evidence="3" id="KW-0255">Endonuclease</keyword>
<keyword evidence="3" id="KW-0378">Hydrolase</keyword>
<proteinExistence type="predicted"/>